<dbReference type="InterPro" id="IPR050256">
    <property type="entry name" value="Glycosyltransferase_2"/>
</dbReference>
<evidence type="ECO:0000259" key="1">
    <source>
        <dbReference type="Pfam" id="PF00535"/>
    </source>
</evidence>
<dbReference type="PANTHER" id="PTHR48090">
    <property type="entry name" value="UNDECAPRENYL-PHOSPHATE 4-DEOXY-4-FORMAMIDO-L-ARABINOSE TRANSFERASE-RELATED"/>
    <property type="match status" value="1"/>
</dbReference>
<evidence type="ECO:0000313" key="3">
    <source>
        <dbReference type="Proteomes" id="UP000178999"/>
    </source>
</evidence>
<reference evidence="2 3" key="1">
    <citation type="journal article" date="2016" name="Nat. Commun.">
        <title>Thousands of microbial genomes shed light on interconnected biogeochemical processes in an aquifer system.</title>
        <authorList>
            <person name="Anantharaman K."/>
            <person name="Brown C.T."/>
            <person name="Hug L.A."/>
            <person name="Sharon I."/>
            <person name="Castelle C.J."/>
            <person name="Probst A.J."/>
            <person name="Thomas B.C."/>
            <person name="Singh A."/>
            <person name="Wilkins M.J."/>
            <person name="Karaoz U."/>
            <person name="Brodie E.L."/>
            <person name="Williams K.H."/>
            <person name="Hubbard S.S."/>
            <person name="Banfield J.F."/>
        </authorList>
    </citation>
    <scope>NUCLEOTIDE SEQUENCE [LARGE SCALE GENOMIC DNA]</scope>
</reference>
<evidence type="ECO:0000313" key="2">
    <source>
        <dbReference type="EMBL" id="OGM79293.1"/>
    </source>
</evidence>
<dbReference type="AlphaFoldDB" id="A0A1F8CSG5"/>
<dbReference type="CDD" id="cd04179">
    <property type="entry name" value="DPM_DPG-synthase_like"/>
    <property type="match status" value="1"/>
</dbReference>
<dbReference type="Pfam" id="PF00535">
    <property type="entry name" value="Glycos_transf_2"/>
    <property type="match status" value="1"/>
</dbReference>
<gene>
    <name evidence="2" type="ORF">A2382_00720</name>
</gene>
<accession>A0A1F8CSG5</accession>
<dbReference type="SUPFAM" id="SSF53448">
    <property type="entry name" value="Nucleotide-diphospho-sugar transferases"/>
    <property type="match status" value="1"/>
</dbReference>
<dbReference type="Proteomes" id="UP000178999">
    <property type="component" value="Unassembled WGS sequence"/>
</dbReference>
<dbReference type="Gene3D" id="3.90.550.10">
    <property type="entry name" value="Spore Coat Polysaccharide Biosynthesis Protein SpsA, Chain A"/>
    <property type="match status" value="1"/>
</dbReference>
<comment type="caution">
    <text evidence="2">The sequence shown here is derived from an EMBL/GenBank/DDBJ whole genome shotgun (WGS) entry which is preliminary data.</text>
</comment>
<feature type="domain" description="Glycosyltransferase 2-like" evidence="1">
    <location>
        <begin position="8"/>
        <end position="162"/>
    </location>
</feature>
<name>A0A1F8CSG5_9BACT</name>
<dbReference type="STRING" id="1802538.A2382_00720"/>
<protein>
    <recommendedName>
        <fullName evidence="1">Glycosyltransferase 2-like domain-containing protein</fullName>
    </recommendedName>
</protein>
<proteinExistence type="predicted"/>
<dbReference type="InterPro" id="IPR029044">
    <property type="entry name" value="Nucleotide-diphossugar_trans"/>
</dbReference>
<dbReference type="InterPro" id="IPR001173">
    <property type="entry name" value="Glyco_trans_2-like"/>
</dbReference>
<dbReference type="PANTHER" id="PTHR48090:SF7">
    <property type="entry name" value="RFBJ PROTEIN"/>
    <property type="match status" value="1"/>
</dbReference>
<dbReference type="EMBL" id="MGHY01000018">
    <property type="protein sequence ID" value="OGM79293.1"/>
    <property type="molecule type" value="Genomic_DNA"/>
</dbReference>
<organism evidence="2 3">
    <name type="scientific">Candidatus Woesebacteria bacterium RIFOXYB1_FULL_38_16</name>
    <dbReference type="NCBI Taxonomy" id="1802538"/>
    <lineage>
        <taxon>Bacteria</taxon>
        <taxon>Candidatus Woeseibacteriota</taxon>
    </lineage>
</organism>
<sequence>MYQGKKVSVVFATYREKDSVRNAILSFQKTPFVDEIVVVENNAEKGTIPEVKKTKAKLFHEPRQGYGYAFQTGIKNATGDLIVLCEPDGTYTGNDIERLLIYSKDFDVVLGSRTGQSTPLSGADMTLMRKLANVFEAKTIELLFNTNALTDIGCTYKLFRKETIRKFEKYWQTHNSLFATELILLSVALNTKFIDIPITFKKRIGQSTFVEKWHQSAKWAIRIQLYILSFWFRWLINNKKLKKG</sequence>